<keyword evidence="4 10" id="KW-0136">Cellulose degradation</keyword>
<dbReference type="GO" id="GO:1990059">
    <property type="term" value="P:fruit valve development"/>
    <property type="evidence" value="ECO:0007669"/>
    <property type="project" value="EnsemblPlants"/>
</dbReference>
<keyword evidence="13" id="KW-1185">Reference proteome</keyword>
<dbReference type="GO" id="GO:0010047">
    <property type="term" value="P:fruit dehiscence"/>
    <property type="evidence" value="ECO:0007669"/>
    <property type="project" value="EnsemblPlants"/>
</dbReference>
<dbReference type="eggNOG" id="ENOG502QV58">
    <property type="taxonomic scope" value="Eukaryota"/>
</dbReference>
<feature type="signal peptide" evidence="10">
    <location>
        <begin position="1"/>
        <end position="35"/>
    </location>
</feature>
<evidence type="ECO:0000256" key="7">
    <source>
        <dbReference type="ARBA" id="ARBA00023326"/>
    </source>
</evidence>
<comment type="catalytic activity">
    <reaction evidence="1 10">
        <text>Endohydrolysis of (1-&gt;4)-beta-D-glucosidic linkages in cellulose, lichenin and cereal beta-D-glucans.</text>
        <dbReference type="EC" id="3.2.1.4"/>
    </reaction>
</comment>
<feature type="active site" evidence="9">
    <location>
        <position position="486"/>
    </location>
</feature>
<dbReference type="InterPro" id="IPR012341">
    <property type="entry name" value="6hp_glycosidase-like_sf"/>
</dbReference>
<dbReference type="PANTHER" id="PTHR22298">
    <property type="entry name" value="ENDO-1,4-BETA-GLUCANASE"/>
    <property type="match status" value="1"/>
</dbReference>
<evidence type="ECO:0000256" key="8">
    <source>
        <dbReference type="PROSITE-ProRule" id="PRU10059"/>
    </source>
</evidence>
<evidence type="ECO:0000313" key="13">
    <source>
        <dbReference type="Proteomes" id="UP000007306"/>
    </source>
</evidence>
<keyword evidence="10" id="KW-0732">Signal</keyword>
<dbReference type="PROSITE" id="PS00592">
    <property type="entry name" value="GH9_2"/>
    <property type="match status" value="1"/>
</dbReference>
<dbReference type="GO" id="GO:0009828">
    <property type="term" value="P:plant-type cell wall loosening"/>
    <property type="evidence" value="ECO:0007669"/>
    <property type="project" value="EnsemblPlants"/>
</dbReference>
<evidence type="ECO:0000256" key="3">
    <source>
        <dbReference type="ARBA" id="ARBA00022801"/>
    </source>
</evidence>
<keyword evidence="3 8" id="KW-0378">Hydrolase</keyword>
<dbReference type="Proteomes" id="UP000007306">
    <property type="component" value="Chromosome 9"/>
</dbReference>
<keyword evidence="5 8" id="KW-0119">Carbohydrate metabolism</keyword>
<dbReference type="Gramene" id="ORGLA09G0135400.1">
    <property type="protein sequence ID" value="ORGLA09G0135400.1"/>
    <property type="gene ID" value="ORGLA09G0135400"/>
</dbReference>
<dbReference type="InterPro" id="IPR001701">
    <property type="entry name" value="Glyco_hydro_9"/>
</dbReference>
<dbReference type="InterPro" id="IPR008928">
    <property type="entry name" value="6-hairpin_glycosidase_sf"/>
</dbReference>
<dbReference type="Gene3D" id="1.50.10.10">
    <property type="match status" value="1"/>
</dbReference>
<sequence length="524" mass="56835">MALLSAPVRRRRSRVRVLLVCCCLLVALVAPSAAGHDYGDALAKSILFFEGQRSGRLPAAGQRAAWRGDSAVSDGGAAGVDLEGGYYDAGDNVKFGFPMAFTATMLAWGVVEFGDAMPPAERAHAADAVRWATDYLLKTISHPGVIFIQVGDPTKDHGCWERPEDMDTARTVYNISAARPGSDVAGETAAALAAASMVFRDDDPAYAARLLAGARRGFEFADEHKGAYSDDPELRAGGCPFYCDFDGYQDELLWGAAWLRRASKEGTYLDYIQNNGKTLGAEDSTNEFGWDNKHAGINVLVSKEFIDGEVLSLQSYKEFADGFICTLIPESSSPHITYTPGGMIYKPGGSNMQHVTSISFLLLTYAKYLSNSSRTVNCGNVSVGPATLQQLARKQTLNIILYLFTYLQADYILGDNPMKMSYMVGYGDRYPQRIHHRGSSLPSIKSHPQRIACNDGTPYYNSSSPNPNPLIGAVVGGPGEDDVYEDDRADFRKSEPTTYINAPLVGVLAYLVGNPDPGQGHVRH</sequence>
<protein>
    <recommendedName>
        <fullName evidence="10">Endoglucanase</fullName>
        <ecNumber evidence="10">3.2.1.4</ecNumber>
    </recommendedName>
</protein>
<dbReference type="HOGENOM" id="CLU_008926_1_2_1"/>
<evidence type="ECO:0000259" key="11">
    <source>
        <dbReference type="Pfam" id="PF00759"/>
    </source>
</evidence>
<dbReference type="STRING" id="4538.I1QQM5"/>
<evidence type="ECO:0000313" key="12">
    <source>
        <dbReference type="EnsemblPlants" id="ORGLA09G0135400.1"/>
    </source>
</evidence>
<feature type="active site" evidence="9">
    <location>
        <position position="495"/>
    </location>
</feature>
<dbReference type="GO" id="GO:0008810">
    <property type="term" value="F:cellulase activity"/>
    <property type="evidence" value="ECO:0007669"/>
    <property type="project" value="UniProtKB-EC"/>
</dbReference>
<dbReference type="GO" id="GO:0030245">
    <property type="term" value="P:cellulose catabolic process"/>
    <property type="evidence" value="ECO:0007669"/>
    <property type="project" value="UniProtKB-KW"/>
</dbReference>
<comment type="similarity">
    <text evidence="2 8 10">Belongs to the glycosyl hydrolase 9 (cellulase E) family.</text>
</comment>
<evidence type="ECO:0000256" key="2">
    <source>
        <dbReference type="ARBA" id="ARBA00007072"/>
    </source>
</evidence>
<accession>I1QQM5</accession>
<keyword evidence="7 8" id="KW-0624">Polysaccharide degradation</keyword>
<evidence type="ECO:0000256" key="5">
    <source>
        <dbReference type="ARBA" id="ARBA00023277"/>
    </source>
</evidence>
<feature type="domain" description="Glycoside hydrolase family 9" evidence="11">
    <location>
        <begin position="38"/>
        <end position="508"/>
    </location>
</feature>
<keyword evidence="6 8" id="KW-0326">Glycosidase</keyword>
<evidence type="ECO:0000256" key="9">
    <source>
        <dbReference type="PROSITE-ProRule" id="PRU10060"/>
    </source>
</evidence>
<reference evidence="12" key="1">
    <citation type="submission" date="2015-06" db="UniProtKB">
        <authorList>
            <consortium name="EnsemblPlants"/>
        </authorList>
    </citation>
    <scope>IDENTIFICATION</scope>
</reference>
<evidence type="ECO:0000256" key="1">
    <source>
        <dbReference type="ARBA" id="ARBA00000966"/>
    </source>
</evidence>
<evidence type="ECO:0000256" key="6">
    <source>
        <dbReference type="ARBA" id="ARBA00023295"/>
    </source>
</evidence>
<organism evidence="12 13">
    <name type="scientific">Oryza glaberrima</name>
    <name type="common">African rice</name>
    <dbReference type="NCBI Taxonomy" id="4538"/>
    <lineage>
        <taxon>Eukaryota</taxon>
        <taxon>Viridiplantae</taxon>
        <taxon>Streptophyta</taxon>
        <taxon>Embryophyta</taxon>
        <taxon>Tracheophyta</taxon>
        <taxon>Spermatophyta</taxon>
        <taxon>Magnoliopsida</taxon>
        <taxon>Liliopsida</taxon>
        <taxon>Poales</taxon>
        <taxon>Poaceae</taxon>
        <taxon>BOP clade</taxon>
        <taxon>Oryzoideae</taxon>
        <taxon>Oryzeae</taxon>
        <taxon>Oryzinae</taxon>
        <taxon>Oryza</taxon>
    </lineage>
</organism>
<dbReference type="AlphaFoldDB" id="I1QQM5"/>
<dbReference type="EC" id="3.2.1.4" evidence="10"/>
<proteinExistence type="inferred from homology"/>
<dbReference type="InterPro" id="IPR018221">
    <property type="entry name" value="Glyco_hydro_9_His_AS"/>
</dbReference>
<dbReference type="InterPro" id="IPR033126">
    <property type="entry name" value="Glyco_hydro_9_Asp/Glu_AS"/>
</dbReference>
<reference evidence="12 13" key="2">
    <citation type="submission" date="2018-04" db="EMBL/GenBank/DDBJ databases">
        <title>OglaRS2 (Oryza glaberrima Reference Sequence Version 2).</title>
        <authorList>
            <person name="Zhang J."/>
            <person name="Kudrna D."/>
            <person name="Lee S."/>
            <person name="Talag J."/>
            <person name="Rajasekar S."/>
            <person name="Wing R.A."/>
        </authorList>
    </citation>
    <scope>NUCLEOTIDE SEQUENCE [LARGE SCALE GENOMIC DNA]</scope>
    <source>
        <strain evidence="12 13">cv. IRGC 96717</strain>
    </source>
</reference>
<dbReference type="FunFam" id="1.50.10.10:FF:000020">
    <property type="entry name" value="Endoglucanase"/>
    <property type="match status" value="1"/>
</dbReference>
<dbReference type="OMA" id="TINCGNI"/>
<evidence type="ECO:0000256" key="10">
    <source>
        <dbReference type="RuleBase" id="RU361166"/>
    </source>
</evidence>
<dbReference type="EnsemblPlants" id="ORGLA09G0135400.1">
    <property type="protein sequence ID" value="ORGLA09G0135400.1"/>
    <property type="gene ID" value="ORGLA09G0135400"/>
</dbReference>
<dbReference type="SUPFAM" id="SSF48208">
    <property type="entry name" value="Six-hairpin glycosidases"/>
    <property type="match status" value="1"/>
</dbReference>
<dbReference type="Pfam" id="PF00759">
    <property type="entry name" value="Glyco_hydro_9"/>
    <property type="match status" value="1"/>
</dbReference>
<feature type="chain" id="PRO_5005135647" description="Endoglucanase" evidence="10">
    <location>
        <begin position="36"/>
        <end position="524"/>
    </location>
</feature>
<evidence type="ECO:0000256" key="4">
    <source>
        <dbReference type="ARBA" id="ARBA00023001"/>
    </source>
</evidence>
<feature type="active site" evidence="8">
    <location>
        <position position="435"/>
    </location>
</feature>
<dbReference type="PROSITE" id="PS00698">
    <property type="entry name" value="GH9_3"/>
    <property type="match status" value="1"/>
</dbReference>
<name>I1QQM5_ORYGL</name>